<dbReference type="InterPro" id="IPR009346">
    <property type="entry name" value="GRIM-19"/>
</dbReference>
<feature type="region of interest" description="Disordered" evidence="1">
    <location>
        <begin position="594"/>
        <end position="668"/>
    </location>
</feature>
<evidence type="ECO:0000256" key="2">
    <source>
        <dbReference type="SAM" id="Phobius"/>
    </source>
</evidence>
<accession>A0A068YKL0</accession>
<proteinExistence type="predicted"/>
<sequence length="1330" mass="144494">MREAETRDVSAKNSSSFLQPPSPVGVAGIGVSTVGGQTQSSQQVEQSSSGVVRLHSVVTRPSYVSTTSISNIFRSLSTIHRSTSALPASLLDLDVASTAGLQVIRPETHPEAFVPVPPDGGWGWLVVFAAFVTNLIIDGICVSFGIMVTDLVEHFDTAVATVMLMGSLMLGVYQIVGPVAAGLVNRYGCRAVGMGGSVLATVSMFVSAFMPTIELMLVSYGFFAGAAFGFLHLPSIICVSFYFDSRRALAIGMTSCGTPIGAMIFAPLTEVLLQKYGWSNTLILFAGMLLNCMVLTALYRPLTPALLLTPMKASEAEGIKSLLQLAASENAAAVSAGAMAGGDKTSLDGATPPIVSQRDLRDQPVLEEDEEEEEEAQGKVALQKSKSDQSQPNVAEVAKDKTPQSQLEAISEGPEGEMETEGKEKGDMRMEGEVKPRHHRHHRRQKHRKTLRQQLQQQYAQWVQGIRRLRDSRGRSDEKKEVVGSDANAGADLDGTGGEGAASSQSSCVSTCSSSCEEDASHWDSASTSDVDDTATKTMGGDDEMYPLKKRLCKQTICGSLRMPASQGEESGVSQREASTVEWVVSAPSLNRLGRYSTSERGRSRRWEKEQQQQQQQQQRQRQKRSVRHQNEPSERRPSRMCTRPIPRQSVVQLANASVPRRRSESVSMGALTRSYLSSLGSAMFASTTGGFGSAGGGAGSRGGAAEELVDTAPVIVELPHESICVEDYARPLYRKDIFFPGSVKRQIESSAASIAAAVTSMMETSGDQIGCSQASMEMADGVRRRKVTVGTSQFGSGILFGDNVPLPPINEASVPVEGAPSDANWTGSCLMSLTRIPLPDVFEVEKESAGEGGGVVVEDETRVWDRLKSETGLNLADAPADGIYRVPRSHSMCGWWLCWETRRKQSSELATEEGEEMERFKRALVEDGDSSAQPTRFPQRARLVLVRRCVFLPKSMCDVLVTMMNLSLLKTKSFLIFCLASLIAVMGIYVPLFFVCDLADSFGIPKSQSAYLLTVYGGASVVSRLLSSWAAGRPKVSSTLLSAVTLVLAGVTVCVMPYWGSLIGQIILMVIYGLTVSPFFSLTSIIICDILDLEALTNAYGIVTMVRGIASTVGSPVAGMIVAATSVFWVALLIAGGSVIVGGVLCVAILFHERAKLNKQVDGGVDTEQGKIARCSLSLNFSMVAYKQEMPPPGGFAAFNVFNKGVRKHLNGLYVIGALYACSFVGIKLRLWGKERKEARDNENREVRLALTPFLVAEQQRMFLRQLVKNRDYETELMKDVPGWEVGHWHDTPVYHNPRDLWCEPNLYEYYAHLSRRDANPQLKVHFEY</sequence>
<feature type="transmembrane region" description="Helical" evidence="2">
    <location>
        <begin position="122"/>
        <end position="146"/>
    </location>
</feature>
<feature type="compositionally biased region" description="Low complexity" evidence="1">
    <location>
        <begin position="503"/>
        <end position="515"/>
    </location>
</feature>
<feature type="compositionally biased region" description="Basic and acidic residues" evidence="1">
    <location>
        <begin position="1"/>
        <end position="10"/>
    </location>
</feature>
<reference evidence="3" key="1">
    <citation type="journal article" date="2013" name="Nature">
        <title>The genomes of four tapeworm species reveal adaptations to parasitism.</title>
        <authorList>
            <person name="Tsai I.J."/>
            <person name="Zarowiecki M."/>
            <person name="Holroyd N."/>
            <person name="Garciarrubio A."/>
            <person name="Sanchez-Flores A."/>
            <person name="Brooks K.L."/>
            <person name="Tracey A."/>
            <person name="Bobes R.J."/>
            <person name="Fragoso G."/>
            <person name="Sciutto E."/>
            <person name="Aslett M."/>
            <person name="Beasley H."/>
            <person name="Bennett H.M."/>
            <person name="Cai J."/>
            <person name="Camicia F."/>
            <person name="Clark R."/>
            <person name="Cucher M."/>
            <person name="De Silva N."/>
            <person name="Day T.A."/>
            <person name="Deplazes P."/>
            <person name="Estrada K."/>
            <person name="Fernandez C."/>
            <person name="Holland P.W."/>
            <person name="Hou J."/>
            <person name="Hu S."/>
            <person name="Huckvale T."/>
            <person name="Hung S.S."/>
            <person name="Kamenetzky L."/>
            <person name="Keane J.A."/>
            <person name="Kiss F."/>
            <person name="Koziol U."/>
            <person name="Lambert O."/>
            <person name="Liu K."/>
            <person name="Luo X."/>
            <person name="Luo Y."/>
            <person name="Macchiaroli N."/>
            <person name="Nichol S."/>
            <person name="Paps J."/>
            <person name="Parkinson J."/>
            <person name="Pouchkina-Stantcheva N."/>
            <person name="Riddiford N."/>
            <person name="Rosenzvit M."/>
            <person name="Salinas G."/>
            <person name="Wasmuth J.D."/>
            <person name="Zamanian M."/>
            <person name="Zheng Y."/>
            <person name="Cai X."/>
            <person name="Soberon X."/>
            <person name="Olson P.D."/>
            <person name="Laclette J.P."/>
            <person name="Brehm K."/>
            <person name="Berriman M."/>
            <person name="Garciarrubio A."/>
            <person name="Bobes R.J."/>
            <person name="Fragoso G."/>
            <person name="Sanchez-Flores A."/>
            <person name="Estrada K."/>
            <person name="Cevallos M.A."/>
            <person name="Morett E."/>
            <person name="Gonzalez V."/>
            <person name="Portillo T."/>
            <person name="Ochoa-Leyva A."/>
            <person name="Jose M.V."/>
            <person name="Sciutto E."/>
            <person name="Landa A."/>
            <person name="Jimenez L."/>
            <person name="Valdes V."/>
            <person name="Carrero J.C."/>
            <person name="Larralde C."/>
            <person name="Morales-Montor J."/>
            <person name="Limon-Lason J."/>
            <person name="Soberon X."/>
            <person name="Laclette J.P."/>
        </authorList>
    </citation>
    <scope>NUCLEOTIDE SEQUENCE [LARGE SCALE GENOMIC DNA]</scope>
</reference>
<keyword evidence="2" id="KW-0472">Membrane</keyword>
<dbReference type="PANTHER" id="PTHR11360:SF286">
    <property type="entry name" value="GH22266P"/>
    <property type="match status" value="1"/>
</dbReference>
<feature type="compositionally biased region" description="Basic and acidic residues" evidence="1">
    <location>
        <begin position="420"/>
        <end position="435"/>
    </location>
</feature>
<dbReference type="OMA" id="QQRYGWS"/>
<feature type="transmembrane region" description="Helical" evidence="2">
    <location>
        <begin position="1040"/>
        <end position="1061"/>
    </location>
</feature>
<feature type="transmembrane region" description="Helical" evidence="2">
    <location>
        <begin position="250"/>
        <end position="269"/>
    </location>
</feature>
<feature type="transmembrane region" description="Helical" evidence="2">
    <location>
        <begin position="1100"/>
        <end position="1123"/>
    </location>
</feature>
<feature type="transmembrane region" description="Helical" evidence="2">
    <location>
        <begin position="158"/>
        <end position="184"/>
    </location>
</feature>
<feature type="compositionally biased region" description="Basic and acidic residues" evidence="1">
    <location>
        <begin position="468"/>
        <end position="483"/>
    </location>
</feature>
<gene>
    <name evidence="3" type="ORF">EmuJ_001051700</name>
</gene>
<dbReference type="Proteomes" id="UP000017246">
    <property type="component" value="Unassembled WGS sequence"/>
</dbReference>
<dbReference type="Gene3D" id="1.20.1250.20">
    <property type="entry name" value="MFS general substrate transporter like domains"/>
    <property type="match status" value="2"/>
</dbReference>
<evidence type="ECO:0000313" key="3">
    <source>
        <dbReference type="EMBL" id="CDS42799.1"/>
    </source>
</evidence>
<evidence type="ECO:0000313" key="4">
    <source>
        <dbReference type="Proteomes" id="UP000017246"/>
    </source>
</evidence>
<feature type="transmembrane region" description="Helical" evidence="2">
    <location>
        <begin position="1067"/>
        <end position="1088"/>
    </location>
</feature>
<feature type="region of interest" description="Disordered" evidence="1">
    <location>
        <begin position="339"/>
        <end position="544"/>
    </location>
</feature>
<feature type="transmembrane region" description="Helical" evidence="2">
    <location>
        <begin position="281"/>
        <end position="302"/>
    </location>
</feature>
<feature type="transmembrane region" description="Helical" evidence="2">
    <location>
        <begin position="1213"/>
        <end position="1233"/>
    </location>
</feature>
<protein>
    <submittedName>
        <fullName evidence="3">Major facilitator superfamily locus tagral substrate transporter</fullName>
    </submittedName>
</protein>
<dbReference type="GO" id="GO:0008028">
    <property type="term" value="F:monocarboxylic acid transmembrane transporter activity"/>
    <property type="evidence" value="ECO:0007669"/>
    <property type="project" value="TreeGrafter"/>
</dbReference>
<feature type="compositionally biased region" description="Basic residues" evidence="1">
    <location>
        <begin position="436"/>
        <end position="451"/>
    </location>
</feature>
<dbReference type="STRING" id="6211.A0A068YKL0"/>
<organism evidence="3 4">
    <name type="scientific">Echinococcus multilocularis</name>
    <name type="common">Fox tapeworm</name>
    <dbReference type="NCBI Taxonomy" id="6211"/>
    <lineage>
        <taxon>Eukaryota</taxon>
        <taxon>Metazoa</taxon>
        <taxon>Spiralia</taxon>
        <taxon>Lophotrochozoa</taxon>
        <taxon>Platyhelminthes</taxon>
        <taxon>Cestoda</taxon>
        <taxon>Eucestoda</taxon>
        <taxon>Cyclophyllidea</taxon>
        <taxon>Taeniidae</taxon>
        <taxon>Echinococcus</taxon>
    </lineage>
</organism>
<feature type="transmembrane region" description="Helical" evidence="2">
    <location>
        <begin position="191"/>
        <end position="210"/>
    </location>
</feature>
<reference evidence="3" key="2">
    <citation type="submission" date="2015-11" db="EMBL/GenBank/DDBJ databases">
        <authorList>
            <person name="Zhang Y."/>
            <person name="Guo Z."/>
        </authorList>
    </citation>
    <scope>NUCLEOTIDE SEQUENCE</scope>
</reference>
<feature type="transmembrane region" description="Helical" evidence="2">
    <location>
        <begin position="975"/>
        <end position="995"/>
    </location>
</feature>
<feature type="compositionally biased region" description="Acidic residues" evidence="1">
    <location>
        <begin position="365"/>
        <end position="375"/>
    </location>
</feature>
<dbReference type="EMBL" id="LN902842">
    <property type="protein sequence ID" value="CDS42799.1"/>
    <property type="molecule type" value="Genomic_DNA"/>
</dbReference>
<name>A0A068YKL0_ECHMU</name>
<dbReference type="InterPro" id="IPR011701">
    <property type="entry name" value="MFS"/>
</dbReference>
<dbReference type="Pfam" id="PF06212">
    <property type="entry name" value="GRIM-19"/>
    <property type="match status" value="1"/>
</dbReference>
<feature type="region of interest" description="Disordered" evidence="1">
    <location>
        <begin position="1"/>
        <end position="23"/>
    </location>
</feature>
<feature type="transmembrane region" description="Helical" evidence="2">
    <location>
        <begin position="1129"/>
        <end position="1152"/>
    </location>
</feature>
<feature type="compositionally biased region" description="Basic and acidic residues" evidence="1">
    <location>
        <begin position="598"/>
        <end position="611"/>
    </location>
</feature>
<dbReference type="eggNOG" id="KOG2504">
    <property type="taxonomic scope" value="Eukaryota"/>
</dbReference>
<feature type="transmembrane region" description="Helical" evidence="2">
    <location>
        <begin position="222"/>
        <end position="243"/>
    </location>
</feature>
<dbReference type="InterPro" id="IPR050327">
    <property type="entry name" value="Proton-linked_MCT"/>
</dbReference>
<keyword evidence="2" id="KW-1133">Transmembrane helix</keyword>
<feature type="transmembrane region" description="Helical" evidence="2">
    <location>
        <begin position="1010"/>
        <end position="1028"/>
    </location>
</feature>
<dbReference type="InterPro" id="IPR036259">
    <property type="entry name" value="MFS_trans_sf"/>
</dbReference>
<dbReference type="Pfam" id="PF07690">
    <property type="entry name" value="MFS_1"/>
    <property type="match status" value="2"/>
</dbReference>
<dbReference type="OrthoDB" id="6499973at2759"/>
<dbReference type="SUPFAM" id="SSF103473">
    <property type="entry name" value="MFS general substrate transporter"/>
    <property type="match status" value="2"/>
</dbReference>
<feature type="compositionally biased region" description="Basic and acidic residues" evidence="1">
    <location>
        <begin position="629"/>
        <end position="638"/>
    </location>
</feature>
<dbReference type="eggNOG" id="KOG3300">
    <property type="taxonomic scope" value="Eukaryota"/>
</dbReference>
<keyword evidence="4" id="KW-1185">Reference proteome</keyword>
<evidence type="ECO:0000256" key="1">
    <source>
        <dbReference type="SAM" id="MobiDB-lite"/>
    </source>
</evidence>
<keyword evidence="2" id="KW-0812">Transmembrane</keyword>
<dbReference type="PANTHER" id="PTHR11360">
    <property type="entry name" value="MONOCARBOXYLATE TRANSPORTER"/>
    <property type="match status" value="1"/>
</dbReference>